<evidence type="ECO:0000256" key="1">
    <source>
        <dbReference type="SAM" id="MobiDB-lite"/>
    </source>
</evidence>
<dbReference type="AlphaFoldDB" id="A0AAD6SMW3"/>
<protein>
    <submittedName>
        <fullName evidence="2">Uncharacterized protein</fullName>
    </submittedName>
</protein>
<name>A0AAD6SMW3_9AGAR</name>
<dbReference type="Proteomes" id="UP001218188">
    <property type="component" value="Unassembled WGS sequence"/>
</dbReference>
<organism evidence="2 3">
    <name type="scientific">Mycena alexandri</name>
    <dbReference type="NCBI Taxonomy" id="1745969"/>
    <lineage>
        <taxon>Eukaryota</taxon>
        <taxon>Fungi</taxon>
        <taxon>Dikarya</taxon>
        <taxon>Basidiomycota</taxon>
        <taxon>Agaricomycotina</taxon>
        <taxon>Agaricomycetes</taxon>
        <taxon>Agaricomycetidae</taxon>
        <taxon>Agaricales</taxon>
        <taxon>Marasmiineae</taxon>
        <taxon>Mycenaceae</taxon>
        <taxon>Mycena</taxon>
    </lineage>
</organism>
<evidence type="ECO:0000313" key="2">
    <source>
        <dbReference type="EMBL" id="KAJ7030673.1"/>
    </source>
</evidence>
<accession>A0AAD6SMW3</accession>
<keyword evidence="3" id="KW-1185">Reference proteome</keyword>
<feature type="compositionally biased region" description="Pro residues" evidence="1">
    <location>
        <begin position="55"/>
        <end position="81"/>
    </location>
</feature>
<evidence type="ECO:0000313" key="3">
    <source>
        <dbReference type="Proteomes" id="UP001218188"/>
    </source>
</evidence>
<comment type="caution">
    <text evidence="2">The sequence shown here is derived from an EMBL/GenBank/DDBJ whole genome shotgun (WGS) entry which is preliminary data.</text>
</comment>
<gene>
    <name evidence="2" type="ORF">C8F04DRAFT_1186527</name>
</gene>
<proteinExistence type="predicted"/>
<dbReference type="EMBL" id="JARJCM010000088">
    <property type="protein sequence ID" value="KAJ7030673.1"/>
    <property type="molecule type" value="Genomic_DNA"/>
</dbReference>
<feature type="region of interest" description="Disordered" evidence="1">
    <location>
        <begin position="551"/>
        <end position="619"/>
    </location>
</feature>
<feature type="region of interest" description="Disordered" evidence="1">
    <location>
        <begin position="50"/>
        <end position="126"/>
    </location>
</feature>
<sequence>MAFRFTSVPTKYTARPLLAPPLPVTLPTLLTSLTPQQFPAPRLLTNIESTRATTPAPPSPPPRAPPTPPPRAPTPRAPSPRAPSRASTPAHQHRSSVSRESSLSSLESEDDSADSPGTASGSTKILRPAGAKIQTVKELFVDRFPELDQEQRNAKYNDFRSRIDHLCGLYLRPTVALAYQAKEDADKVYNKMATTFPWLTSYHNYWPVAVCLQGKLHNSAARAVEKSNKKAVDIIQSVAPARSGSKGARKIESREPEGTLLFTECGHRGSRLRWGNFPDPRTGIKTRKWFNTGLTRLLGRHITLIIAIHPPASLTASTLAPNARWLTLPRVSITRRDFQSTQKLQADFPVLLELSGLPHDPAALFFSQNHDPHLSLPEGVGEISIAKALDGANSPQNSFNDPRAPSRAHKALQAPAPLRPAAQNSRGQCLASLSCFCSIASYPSRPTLTHTMDYISPLLLPKPIFIALKIEYKPTGPCGPGNGRGPAYPFAPHSQTRARALPEMSLTVRHPGPLHPPRAPTPDVLETDGIEVPECEPLVHLDGVSDSLDLSLSTSLSTPHHRPPSRPAPFPLTHPTTFEFAVHARRPSGRRRSESRSPASAPPIKARSRGPLTPTSFDL</sequence>
<reference evidence="2" key="1">
    <citation type="submission" date="2023-03" db="EMBL/GenBank/DDBJ databases">
        <title>Massive genome expansion in bonnet fungi (Mycena s.s.) driven by repeated elements and novel gene families across ecological guilds.</title>
        <authorList>
            <consortium name="Lawrence Berkeley National Laboratory"/>
            <person name="Harder C.B."/>
            <person name="Miyauchi S."/>
            <person name="Viragh M."/>
            <person name="Kuo A."/>
            <person name="Thoen E."/>
            <person name="Andreopoulos B."/>
            <person name="Lu D."/>
            <person name="Skrede I."/>
            <person name="Drula E."/>
            <person name="Henrissat B."/>
            <person name="Morin E."/>
            <person name="Kohler A."/>
            <person name="Barry K."/>
            <person name="LaButti K."/>
            <person name="Morin E."/>
            <person name="Salamov A."/>
            <person name="Lipzen A."/>
            <person name="Mereny Z."/>
            <person name="Hegedus B."/>
            <person name="Baldrian P."/>
            <person name="Stursova M."/>
            <person name="Weitz H."/>
            <person name="Taylor A."/>
            <person name="Grigoriev I.V."/>
            <person name="Nagy L.G."/>
            <person name="Martin F."/>
            <person name="Kauserud H."/>
        </authorList>
    </citation>
    <scope>NUCLEOTIDE SEQUENCE</scope>
    <source>
        <strain evidence="2">CBHHK200</strain>
    </source>
</reference>